<organism evidence="1 2">
    <name type="scientific">Fundicoccus culcitae</name>
    <dbReference type="NCBI Taxonomy" id="2969821"/>
    <lineage>
        <taxon>Bacteria</taxon>
        <taxon>Bacillati</taxon>
        <taxon>Bacillota</taxon>
        <taxon>Bacilli</taxon>
        <taxon>Lactobacillales</taxon>
        <taxon>Aerococcaceae</taxon>
        <taxon>Fundicoccus</taxon>
    </lineage>
</organism>
<name>A0ABY5P6F9_9LACT</name>
<dbReference type="Pfam" id="PF08796">
    <property type="entry name" value="DUF1797"/>
    <property type="match status" value="1"/>
</dbReference>
<dbReference type="SUPFAM" id="SSF143567">
    <property type="entry name" value="YkuJ-like"/>
    <property type="match status" value="1"/>
</dbReference>
<dbReference type="Gene3D" id="3.30.720.20">
    <property type="entry name" value="Protein of unknown function DUF1797"/>
    <property type="match status" value="1"/>
</dbReference>
<dbReference type="InterPro" id="IPR038073">
    <property type="entry name" value="YkuJ-like_sf"/>
</dbReference>
<evidence type="ECO:0000313" key="2">
    <source>
        <dbReference type="Proteomes" id="UP001315967"/>
    </source>
</evidence>
<accession>A0ABY5P6F9</accession>
<keyword evidence="2" id="KW-1185">Reference proteome</keyword>
<reference evidence="1 2" key="1">
    <citation type="submission" date="2022-08" db="EMBL/GenBank/DDBJ databases">
        <title>Aerococcaceae sp. nov isolated from spoiled eye mask.</title>
        <authorList>
            <person name="Zhou G."/>
            <person name="Xie X.-B."/>
            <person name="Shi Q.-S."/>
            <person name="Wang Y.-S."/>
            <person name="Wen X."/>
            <person name="Peng H."/>
            <person name="Yang X.-J."/>
            <person name="Tao H.-B."/>
            <person name="Huang X.-M."/>
        </authorList>
    </citation>
    <scope>NUCLEOTIDE SEQUENCE [LARGE SCALE GENOMIC DNA]</scope>
    <source>
        <strain evidence="2">DM20194951</strain>
    </source>
</reference>
<dbReference type="Proteomes" id="UP001315967">
    <property type="component" value="Chromosome"/>
</dbReference>
<sequence>MKPSVLTGIIQRLEAMTTTDNEIEVRRFELNGVEKCQVSYDRSTEMFEMTDRETNGVYQFDDLDLVAIEIYELLG</sequence>
<evidence type="ECO:0000313" key="1">
    <source>
        <dbReference type="EMBL" id="UUX34195.1"/>
    </source>
</evidence>
<protein>
    <submittedName>
        <fullName evidence="1">YkuJ family protein</fullName>
    </submittedName>
</protein>
<dbReference type="InterPro" id="IPR014904">
    <property type="entry name" value="YkuJ-like"/>
</dbReference>
<gene>
    <name evidence="1" type="ORF">NRE15_00560</name>
</gene>
<proteinExistence type="predicted"/>
<dbReference type="EMBL" id="CP102453">
    <property type="protein sequence ID" value="UUX34195.1"/>
    <property type="molecule type" value="Genomic_DNA"/>
</dbReference>
<dbReference type="RefSeq" id="WP_313793698.1">
    <property type="nucleotide sequence ID" value="NZ_CP102453.1"/>
</dbReference>